<reference evidence="1" key="1">
    <citation type="submission" date="2020-06" db="EMBL/GenBank/DDBJ databases">
        <authorList>
            <consortium name="Plant Systems Biology data submission"/>
        </authorList>
    </citation>
    <scope>NUCLEOTIDE SEQUENCE</scope>
    <source>
        <strain evidence="1">D6</strain>
    </source>
</reference>
<dbReference type="Gene3D" id="3.80.10.10">
    <property type="entry name" value="Ribonuclease Inhibitor"/>
    <property type="match status" value="2"/>
</dbReference>
<dbReference type="EMBL" id="CAICTM010001652">
    <property type="protein sequence ID" value="CAB9525278.1"/>
    <property type="molecule type" value="Genomic_DNA"/>
</dbReference>
<gene>
    <name evidence="1" type="ORF">SEMRO_1654_G288890.1</name>
</gene>
<comment type="caution">
    <text evidence="1">The sequence shown here is derived from an EMBL/GenBank/DDBJ whole genome shotgun (WGS) entry which is preliminary data.</text>
</comment>
<dbReference type="InterPro" id="IPR032675">
    <property type="entry name" value="LRR_dom_sf"/>
</dbReference>
<dbReference type="PANTHER" id="PTHR47679:SF2">
    <property type="entry name" value="C-TERMINAL OF ROC (COR) DOMAIN-CONTAINING PROTEIN"/>
    <property type="match status" value="1"/>
</dbReference>
<proteinExistence type="predicted"/>
<dbReference type="AlphaFoldDB" id="A0A9N8HS15"/>
<dbReference type="Proteomes" id="UP001153069">
    <property type="component" value="Unassembled WGS sequence"/>
</dbReference>
<protein>
    <submittedName>
        <fullName evidence="1">Uncharacterized protein</fullName>
    </submittedName>
</protein>
<dbReference type="SUPFAM" id="SSF52047">
    <property type="entry name" value="RNI-like"/>
    <property type="match status" value="1"/>
</dbReference>
<name>A0A9N8HS15_9STRA</name>
<organism evidence="1 2">
    <name type="scientific">Seminavis robusta</name>
    <dbReference type="NCBI Taxonomy" id="568900"/>
    <lineage>
        <taxon>Eukaryota</taxon>
        <taxon>Sar</taxon>
        <taxon>Stramenopiles</taxon>
        <taxon>Ochrophyta</taxon>
        <taxon>Bacillariophyta</taxon>
        <taxon>Bacillariophyceae</taxon>
        <taxon>Bacillariophycidae</taxon>
        <taxon>Naviculales</taxon>
        <taxon>Naviculaceae</taxon>
        <taxon>Seminavis</taxon>
    </lineage>
</organism>
<accession>A0A9N8HS15</accession>
<sequence length="459" mass="51333">MTKYDSTPSSTSTKHGERTLHIILNKDTNLLELAQKIHNHTSMMTREVIIEPEWSSCEQEHILADVTEPDWTPFAQPQEEHTHTTTVAEKLFQVIGDLPMLERIHLKRLGFADSGGFPLHLLTILLIGPMRSMYLKELHVDKCRFSNVNRRTVLKCAEAIVCLSALKRVEWYEQSSNAIGYTTTSGTEKCVSPLANAILSLPALQEVELGSGEQQPMLSPTTSTSTNDALGNFVLSSPCRDLSLRNFPFHGTSLESLARALQCSSCQLETLQLDLGQADAAQVKTLFQALADNTSLHTLQLWISYADAWQDERCLETLAKALKQQHSNISTLRIFGPGRNNLQEPDATAFCKMLETNSTITSLVLDDYNNNLLQRSQGKLAPMIQFYTHLNACGRSQVLQKMRNCSMHQWMNVLAQCGRDNASSELQNLEAVHFWLRQNPTLIITAAATAEQHCASYDC</sequence>
<dbReference type="PANTHER" id="PTHR47679">
    <property type="entry name" value="PROTEIN TORNADO 1"/>
    <property type="match status" value="1"/>
</dbReference>
<evidence type="ECO:0000313" key="2">
    <source>
        <dbReference type="Proteomes" id="UP001153069"/>
    </source>
</evidence>
<evidence type="ECO:0000313" key="1">
    <source>
        <dbReference type="EMBL" id="CAB9525278.1"/>
    </source>
</evidence>
<keyword evidence="2" id="KW-1185">Reference proteome</keyword>